<dbReference type="GeneID" id="84574912"/>
<dbReference type="Proteomes" id="UP000249886">
    <property type="component" value="Unassembled WGS sequence"/>
</dbReference>
<proteinExistence type="predicted"/>
<organism evidence="1 2">
    <name type="scientific">Corynebacterium matruchotii</name>
    <dbReference type="NCBI Taxonomy" id="43768"/>
    <lineage>
        <taxon>Bacteria</taxon>
        <taxon>Bacillati</taxon>
        <taxon>Actinomycetota</taxon>
        <taxon>Actinomycetes</taxon>
        <taxon>Mycobacteriales</taxon>
        <taxon>Corynebacteriaceae</taxon>
        <taxon>Corynebacterium</taxon>
    </lineage>
</organism>
<name>A0A6H9XRB0_9CORY</name>
<reference evidence="1 2" key="1">
    <citation type="submission" date="2018-06" db="EMBL/GenBank/DDBJ databases">
        <authorList>
            <consortium name="Pathogen Informatics"/>
            <person name="Doyle S."/>
        </authorList>
    </citation>
    <scope>NUCLEOTIDE SEQUENCE [LARGE SCALE GENOMIC DNA]</scope>
    <source>
        <strain evidence="1 2">NCTC10254</strain>
    </source>
</reference>
<dbReference type="RefSeq" id="WP_005527385.1">
    <property type="nucleotide sequence ID" value="NZ_CP050134.2"/>
</dbReference>
<sequence>MTIRTLVEPPEPESTTLHAVTFTNTDAGSGVVVVRLVPETLIPAEEATLQVLGLVPTRSREVGHTTTRSVGFPAWVISTHPADTRQALRLVSDLEWARNTMPKVAKIEKKFATIIADLGDSVPHFVPTLMEELARIFAAGSKQAAAKRAFAKAREFERTYDLPVDSWRHRAAAAEFAALGIIGAADMTHEARAASSQCANPQEAYKYFLSLCINQIRAGGQVYTGMLRDVIRLGKAAGHSAADSGVHLVEGIAGSPALKTVPWQFYKELAEHIRPAATRKPELYARLFAHSTTQINRYGSDPGEWFTMISDLGVVDIIASEQRVFVAWLANIICLEPYTPRRGGGDLTPIIRGIRDKADLVHGQHIPANIAKIPLEILATLTAAGATWDKKPTQQPVGEANQWRRVLQRLHHCHASVLDLSDLCADAELLAATLGDFSLADIPHHAVPTLVACGGTGLFDALTQAALDELARANHPLIGRTNFRKLVGGIPPQTLSPTTRAAITHHFDISPATILAANLHAGLLTEYTWPELENRWAGVDKRPDITLWESYPGVIVATPDRIAYIENDTTISEHDHVDTNSDAGQIAVGENILTIRYVAGTIGFNAEWATGVPQPLNLHQWRHGHYELSTNTLPIPAGRLYGGGIARHADATATDVPGTEITMPEGNAFGDNDGHTWHTVLRKDPWSETYAIRQVNPETGRELGASQPEALRSLERTTATPIDWGRSTQLPTCIMGRDYRPHHPQLFFRQEPHDPLLLCAILKPLDGTYPLIDADGIPHTSPVGTVGYLHLHGVTYLYTEDGQLLRPGTSELAMIANPTYDKWGNRHFFHDLPWNAWRNLTIRSPKASEVLRAITKEQAQQLLDSLSAGNPHQVAANLLGLDPDDDLCTSVVQAARRVQEHCKPQ</sequence>
<protein>
    <submittedName>
        <fullName evidence="1">Uncharacterized protein</fullName>
    </submittedName>
</protein>
<evidence type="ECO:0000313" key="1">
    <source>
        <dbReference type="EMBL" id="SPW31840.1"/>
    </source>
</evidence>
<dbReference type="AlphaFoldDB" id="A0A6H9XRB0"/>
<comment type="caution">
    <text evidence="1">The sequence shown here is derived from an EMBL/GenBank/DDBJ whole genome shotgun (WGS) entry which is preliminary data.</text>
</comment>
<gene>
    <name evidence="1" type="ORF">NCTC10254_02252</name>
</gene>
<dbReference type="EMBL" id="UARK01000032">
    <property type="protein sequence ID" value="SPW31840.1"/>
    <property type="molecule type" value="Genomic_DNA"/>
</dbReference>
<evidence type="ECO:0000313" key="2">
    <source>
        <dbReference type="Proteomes" id="UP000249886"/>
    </source>
</evidence>
<accession>A0A6H9XRB0</accession>